<organism evidence="5 6">
    <name type="scientific">Corynebacterium glutamicum</name>
    <name type="common">Brevibacterium saccharolyticum</name>
    <dbReference type="NCBI Taxonomy" id="1718"/>
    <lineage>
        <taxon>Bacteria</taxon>
        <taxon>Bacillati</taxon>
        <taxon>Actinomycetota</taxon>
        <taxon>Actinomycetes</taxon>
        <taxon>Mycobacteriales</taxon>
        <taxon>Corynebacteriaceae</taxon>
        <taxon>Corynebacterium</taxon>
    </lineage>
</organism>
<dbReference type="Pfam" id="PF00356">
    <property type="entry name" value="LacI"/>
    <property type="match status" value="1"/>
</dbReference>
<dbReference type="SMART" id="SM00354">
    <property type="entry name" value="HTH_LACI"/>
    <property type="match status" value="1"/>
</dbReference>
<dbReference type="GO" id="GO:0003700">
    <property type="term" value="F:DNA-binding transcription factor activity"/>
    <property type="evidence" value="ECO:0007669"/>
    <property type="project" value="TreeGrafter"/>
</dbReference>
<dbReference type="PANTHER" id="PTHR30146">
    <property type="entry name" value="LACI-RELATED TRANSCRIPTIONAL REPRESSOR"/>
    <property type="match status" value="1"/>
</dbReference>
<protein>
    <submittedName>
        <fullName evidence="5">LacI family transcriptional regulator</fullName>
    </submittedName>
</protein>
<dbReference type="EMBL" id="LOQT01000030">
    <property type="protein sequence ID" value="OKX77208.1"/>
    <property type="molecule type" value="Genomic_DNA"/>
</dbReference>
<dbReference type="PRINTS" id="PR00036">
    <property type="entry name" value="HTHLACI"/>
</dbReference>
<dbReference type="SUPFAM" id="SSF47413">
    <property type="entry name" value="lambda repressor-like DNA-binding domains"/>
    <property type="match status" value="1"/>
</dbReference>
<dbReference type="CDD" id="cd06278">
    <property type="entry name" value="PBP1_LacI-like"/>
    <property type="match status" value="1"/>
</dbReference>
<dbReference type="InterPro" id="IPR046335">
    <property type="entry name" value="LacI/GalR-like_sensor"/>
</dbReference>
<gene>
    <name evidence="5" type="ORF">AUP69_13625</name>
</gene>
<keyword evidence="3" id="KW-0804">Transcription</keyword>
<dbReference type="SUPFAM" id="SSF53822">
    <property type="entry name" value="Periplasmic binding protein-like I"/>
    <property type="match status" value="1"/>
</dbReference>
<accession>A0AB36I6K0</accession>
<dbReference type="InterPro" id="IPR010982">
    <property type="entry name" value="Lambda_DNA-bd_dom_sf"/>
</dbReference>
<dbReference type="PANTHER" id="PTHR30146:SF109">
    <property type="entry name" value="HTH-TYPE TRANSCRIPTIONAL REGULATOR GALS"/>
    <property type="match status" value="1"/>
</dbReference>
<dbReference type="Pfam" id="PF13377">
    <property type="entry name" value="Peripla_BP_3"/>
    <property type="match status" value="1"/>
</dbReference>
<evidence type="ECO:0000256" key="2">
    <source>
        <dbReference type="ARBA" id="ARBA00023125"/>
    </source>
</evidence>
<dbReference type="InterPro" id="IPR028082">
    <property type="entry name" value="Peripla_BP_I"/>
</dbReference>
<evidence type="ECO:0000256" key="1">
    <source>
        <dbReference type="ARBA" id="ARBA00023015"/>
    </source>
</evidence>
<evidence type="ECO:0000256" key="3">
    <source>
        <dbReference type="ARBA" id="ARBA00023163"/>
    </source>
</evidence>
<dbReference type="Gene3D" id="3.40.50.2300">
    <property type="match status" value="2"/>
</dbReference>
<dbReference type="PROSITE" id="PS50932">
    <property type="entry name" value="HTH_LACI_2"/>
    <property type="match status" value="1"/>
</dbReference>
<proteinExistence type="predicted"/>
<dbReference type="CDD" id="cd01392">
    <property type="entry name" value="HTH_LacI"/>
    <property type="match status" value="1"/>
</dbReference>
<keyword evidence="1" id="KW-0805">Transcription regulation</keyword>
<keyword evidence="2" id="KW-0238">DNA-binding</keyword>
<dbReference type="InterPro" id="IPR000843">
    <property type="entry name" value="HTH_LacI"/>
</dbReference>
<name>A0AB36I6K0_CORGT</name>
<dbReference type="Gene3D" id="1.10.260.40">
    <property type="entry name" value="lambda repressor-like DNA-binding domains"/>
    <property type="match status" value="1"/>
</dbReference>
<comment type="caution">
    <text evidence="5">The sequence shown here is derived from an EMBL/GenBank/DDBJ whole genome shotgun (WGS) entry which is preliminary data.</text>
</comment>
<dbReference type="AlphaFoldDB" id="A0AB36I6K0"/>
<evidence type="ECO:0000313" key="6">
    <source>
        <dbReference type="Proteomes" id="UP000186091"/>
    </source>
</evidence>
<feature type="domain" description="HTH lacI-type" evidence="4">
    <location>
        <begin position="2"/>
        <end position="56"/>
    </location>
</feature>
<dbReference type="RefSeq" id="WP_003858654.1">
    <property type="nucleotide sequence ID" value="NZ_JAAOYN010000001.1"/>
</dbReference>
<reference evidence="5 6" key="1">
    <citation type="submission" date="2015-12" db="EMBL/GenBank/DDBJ databases">
        <title>Genome sequence of Corynebacterium AS 1.542.</title>
        <authorList>
            <person name="Yang J."/>
            <person name="Yang S."/>
        </authorList>
    </citation>
    <scope>NUCLEOTIDE SEQUENCE [LARGE SCALE GENOMIC DNA]</scope>
    <source>
        <strain evidence="5 6">AS 1.542</strain>
    </source>
</reference>
<sequence length="333" mass="36585">MPTSRDVAQAAGVSQATVSRALNRPETVSQKTRERVQAAVQTLGYHPHSGAIAMKTQRTKTIGVVVSELSNPFFQEIFETLSQEFAKAGSRVIVWDSALHERDAIRALQERSVDGVIMSAWDEDAQEMRDILETGLPVVLLNRTAPKGSFDSVTSDNHNGGQLVADYLHQHGKHHLVFIQGNPHTSTSMERLNGFRAGLHALNQPSPTVLNGEFSFEKSFAVTRDFLDQHGAPDAFFCANDYMAFGVLNAVKAAGMSVPEDVWVIGYDNVSQSDWPILDLTTVRQGSRQMAQLGAQKLLNRIENPTTPAVKTILPVQLEIRGSSENAPFNHEN</sequence>
<evidence type="ECO:0000313" key="5">
    <source>
        <dbReference type="EMBL" id="OKX77208.1"/>
    </source>
</evidence>
<dbReference type="Proteomes" id="UP000186091">
    <property type="component" value="Unassembled WGS sequence"/>
</dbReference>
<evidence type="ECO:0000259" key="4">
    <source>
        <dbReference type="PROSITE" id="PS50932"/>
    </source>
</evidence>
<dbReference type="GO" id="GO:0000976">
    <property type="term" value="F:transcription cis-regulatory region binding"/>
    <property type="evidence" value="ECO:0007669"/>
    <property type="project" value="TreeGrafter"/>
</dbReference>